<proteinExistence type="predicted"/>
<dbReference type="Pfam" id="PF10309">
    <property type="entry name" value="NCBP3"/>
    <property type="match status" value="1"/>
</dbReference>
<organism evidence="2 3">
    <name type="scientific">Symbiodinium necroappetens</name>
    <dbReference type="NCBI Taxonomy" id="1628268"/>
    <lineage>
        <taxon>Eukaryota</taxon>
        <taxon>Sar</taxon>
        <taxon>Alveolata</taxon>
        <taxon>Dinophyceae</taxon>
        <taxon>Suessiales</taxon>
        <taxon>Symbiodiniaceae</taxon>
        <taxon>Symbiodinium</taxon>
    </lineage>
</organism>
<dbReference type="InterPro" id="IPR019416">
    <property type="entry name" value="NCBP3"/>
</dbReference>
<dbReference type="Proteomes" id="UP000601435">
    <property type="component" value="Unassembled WGS sequence"/>
</dbReference>
<evidence type="ECO:0008006" key="4">
    <source>
        <dbReference type="Google" id="ProtNLM"/>
    </source>
</evidence>
<dbReference type="OrthoDB" id="432918at2759"/>
<dbReference type="GO" id="GO:0003729">
    <property type="term" value="F:mRNA binding"/>
    <property type="evidence" value="ECO:0007669"/>
    <property type="project" value="InterPro"/>
</dbReference>
<dbReference type="AlphaFoldDB" id="A0A812NFQ2"/>
<gene>
    <name evidence="2" type="ORF">SNEC2469_LOCUS7974</name>
</gene>
<evidence type="ECO:0000256" key="1">
    <source>
        <dbReference type="SAM" id="MobiDB-lite"/>
    </source>
</evidence>
<dbReference type="EMBL" id="CAJNJA010013331">
    <property type="protein sequence ID" value="CAE7318623.1"/>
    <property type="molecule type" value="Genomic_DNA"/>
</dbReference>
<keyword evidence="3" id="KW-1185">Reference proteome</keyword>
<evidence type="ECO:0000313" key="3">
    <source>
        <dbReference type="Proteomes" id="UP000601435"/>
    </source>
</evidence>
<name>A0A812NFQ2_9DINO</name>
<feature type="compositionally biased region" description="Low complexity" evidence="1">
    <location>
        <begin position="191"/>
        <end position="200"/>
    </location>
</feature>
<dbReference type="PANTHER" id="PTHR16291">
    <property type="entry name" value="NUCLEAR CAP-BINDING PROTEIN SUBUNIT 3"/>
    <property type="match status" value="1"/>
</dbReference>
<dbReference type="PANTHER" id="PTHR16291:SF0">
    <property type="entry name" value="NUCLEAR CAP-BINDING PROTEIN SUBUNIT 3"/>
    <property type="match status" value="1"/>
</dbReference>
<feature type="compositionally biased region" description="Basic residues" evidence="1">
    <location>
        <begin position="163"/>
        <end position="173"/>
    </location>
</feature>
<evidence type="ECO:0000313" key="2">
    <source>
        <dbReference type="EMBL" id="CAE7318623.1"/>
    </source>
</evidence>
<sequence length="305" mass="33102">MEDIGGVMEEAHICPRREHNSYAPTRPNVLHCFGVDFLSNKEVMEIFAAWQPQQVEWLDDSSCNLVFEAEDSVQKAKQELALPGQSSPDEVWLKTKPISIGKQKDAKKGKARRGGLKELCLQLRVATEADRKDPGHSGHTDSVYYAHVKEQQALEKQATELRRMKKRQRQMTPRRKEPAPQSAENATGQGSSASSKPCSSGELQAAQSSPGDSESLSQAKATSEGAPSFLSARLESYNLLDPLLFMKASSVNTASSAQTATGAGEKPTQTDSIALNKDDDLKAALKRAEAEYAAVLHAAAPAHST</sequence>
<accession>A0A812NFQ2</accession>
<protein>
    <recommendedName>
        <fullName evidence="4">Nuclear cap-binding protein subunit 3</fullName>
    </recommendedName>
</protein>
<dbReference type="GO" id="GO:0000340">
    <property type="term" value="F:RNA 7-methylguanosine cap binding"/>
    <property type="evidence" value="ECO:0007669"/>
    <property type="project" value="InterPro"/>
</dbReference>
<reference evidence="2" key="1">
    <citation type="submission" date="2021-02" db="EMBL/GenBank/DDBJ databases">
        <authorList>
            <person name="Dougan E. K."/>
            <person name="Rhodes N."/>
            <person name="Thang M."/>
            <person name="Chan C."/>
        </authorList>
    </citation>
    <scope>NUCLEOTIDE SEQUENCE</scope>
</reference>
<dbReference type="GO" id="GO:0005634">
    <property type="term" value="C:nucleus"/>
    <property type="evidence" value="ECO:0007669"/>
    <property type="project" value="TreeGrafter"/>
</dbReference>
<comment type="caution">
    <text evidence="2">The sequence shown here is derived from an EMBL/GenBank/DDBJ whole genome shotgun (WGS) entry which is preliminary data.</text>
</comment>
<feature type="non-terminal residue" evidence="2">
    <location>
        <position position="1"/>
    </location>
</feature>
<feature type="compositionally biased region" description="Polar residues" evidence="1">
    <location>
        <begin position="201"/>
        <end position="221"/>
    </location>
</feature>
<feature type="region of interest" description="Disordered" evidence="1">
    <location>
        <begin position="162"/>
        <end position="224"/>
    </location>
</feature>